<dbReference type="PANTHER" id="PTHR43615:SF1">
    <property type="entry name" value="PPDK_N DOMAIN-CONTAINING PROTEIN"/>
    <property type="match status" value="1"/>
</dbReference>
<evidence type="ECO:0000259" key="2">
    <source>
        <dbReference type="Pfam" id="PF01326"/>
    </source>
</evidence>
<proteinExistence type="predicted"/>
<dbReference type="InterPro" id="IPR036637">
    <property type="entry name" value="Phosphohistidine_dom_sf"/>
</dbReference>
<dbReference type="SUPFAM" id="SSF52009">
    <property type="entry name" value="Phosphohistidine domain"/>
    <property type="match status" value="1"/>
</dbReference>
<dbReference type="Gene3D" id="3.50.30.10">
    <property type="entry name" value="Phosphohistidine domain"/>
    <property type="match status" value="1"/>
</dbReference>
<organism evidence="3 4">
    <name type="scientific">Nocardia acididurans</name>
    <dbReference type="NCBI Taxonomy" id="2802282"/>
    <lineage>
        <taxon>Bacteria</taxon>
        <taxon>Bacillati</taxon>
        <taxon>Actinomycetota</taxon>
        <taxon>Actinomycetes</taxon>
        <taxon>Mycobacteriales</taxon>
        <taxon>Nocardiaceae</taxon>
        <taxon>Nocardia</taxon>
    </lineage>
</organism>
<name>A0ABS1M304_9NOCA</name>
<evidence type="ECO:0000259" key="1">
    <source>
        <dbReference type="Pfam" id="PF00391"/>
    </source>
</evidence>
<dbReference type="Proteomes" id="UP000602198">
    <property type="component" value="Unassembled WGS sequence"/>
</dbReference>
<protein>
    <submittedName>
        <fullName evidence="3">Phosphoenolpyruvate synthase</fullName>
    </submittedName>
</protein>
<dbReference type="Pfam" id="PF00391">
    <property type="entry name" value="PEP-utilizers"/>
    <property type="match status" value="1"/>
</dbReference>
<dbReference type="InterPro" id="IPR051549">
    <property type="entry name" value="PEP_Utilizing_Enz"/>
</dbReference>
<comment type="caution">
    <text evidence="3">The sequence shown here is derived from an EMBL/GenBank/DDBJ whole genome shotgun (WGS) entry which is preliminary data.</text>
</comment>
<feature type="domain" description="PEP-utilising enzyme mobile" evidence="1">
    <location>
        <begin position="895"/>
        <end position="963"/>
    </location>
</feature>
<dbReference type="PANTHER" id="PTHR43615">
    <property type="entry name" value="PHOSPHOENOLPYRUVATE SYNTHASE-RELATED"/>
    <property type="match status" value="1"/>
</dbReference>
<dbReference type="Gene3D" id="3.30.470.20">
    <property type="entry name" value="ATP-grasp fold, B domain"/>
    <property type="match status" value="1"/>
</dbReference>
<dbReference type="SUPFAM" id="SSF56059">
    <property type="entry name" value="Glutathione synthetase ATP-binding domain-like"/>
    <property type="match status" value="1"/>
</dbReference>
<feature type="domain" description="Pyruvate phosphate dikinase AMP/ATP-binding" evidence="2">
    <location>
        <begin position="90"/>
        <end position="382"/>
    </location>
</feature>
<dbReference type="InterPro" id="IPR008279">
    <property type="entry name" value="PEP-util_enz_mobile_dom"/>
</dbReference>
<dbReference type="EMBL" id="JAERRJ010000003">
    <property type="protein sequence ID" value="MBL1074560.1"/>
    <property type="molecule type" value="Genomic_DNA"/>
</dbReference>
<evidence type="ECO:0000313" key="4">
    <source>
        <dbReference type="Proteomes" id="UP000602198"/>
    </source>
</evidence>
<dbReference type="InterPro" id="IPR013815">
    <property type="entry name" value="ATP_grasp_subdomain_1"/>
</dbReference>
<dbReference type="NCBIfam" id="NF004881">
    <property type="entry name" value="PRK06241.2-2"/>
    <property type="match status" value="1"/>
</dbReference>
<dbReference type="Pfam" id="PF01326">
    <property type="entry name" value="PPDK_N"/>
    <property type="match status" value="1"/>
</dbReference>
<reference evidence="3 4" key="1">
    <citation type="submission" date="2021-01" db="EMBL/GenBank/DDBJ databases">
        <title>WGS of actinomycetes isolated from Thailand.</title>
        <authorList>
            <person name="Thawai C."/>
        </authorList>
    </citation>
    <scope>NUCLEOTIDE SEQUENCE [LARGE SCALE GENOMIC DNA]</scope>
    <source>
        <strain evidence="3 4">LPG 2</strain>
    </source>
</reference>
<gene>
    <name evidence="3" type="ORF">JK358_09135</name>
</gene>
<accession>A0ABS1M304</accession>
<keyword evidence="4" id="KW-1185">Reference proteome</keyword>
<dbReference type="InterPro" id="IPR002192">
    <property type="entry name" value="PPDK_AMP/ATP-bd"/>
</dbReference>
<dbReference type="Gene3D" id="3.30.1490.20">
    <property type="entry name" value="ATP-grasp fold, A domain"/>
    <property type="match status" value="1"/>
</dbReference>
<evidence type="ECO:0000313" key="3">
    <source>
        <dbReference type="EMBL" id="MBL1074560.1"/>
    </source>
</evidence>
<sequence length="975" mass="105611">MGLSFRRGPRGSLLPWKSGVANLPLPGVGRLGEGQPIEGWAGYRVKRGVFRQDPLILYGAGRGTGRGDGRVLVQVLGPWSEAVRVGELGGGKARGLYSLGEYGFRVPEWVALGVDVFKGFVAAAGLGDALAEFEGIGDVEAAVVRGAALREVIVGGPLPDSVLEVIDAALDRVGEGAIAVRSSVVGEDGAEHSFAGQFDTFLNVRGRAEVVARVRECWASAYSERAVRYAFAHGLPRVGAPAVVLQRLIAARASGVVFSANPVTGAADEVVISAVYGLGEGLVSGAVDADSVIVDKSSGAVLDLVVGDKDQRFEVGEQGTAIVEVDGADRGRAVLTDAEVAELAELGRKIEIDRGAPQDIEWAIDDDGVWLLQARPITATGVTAGPDVELRGAGEEVPEGELRIWDNSNIIESFSGITSPLTYTVAADIYGRVYDGYAASLRVPPEQRRDVAEWTPVLLGYFHGRVYYNLLHWYRMVGIAPGYPLNRKVLEAALGVDEPLENEIATTLRPFEFRSRAARLWSRAVTTKTYVQRWRGIDTMVENFMTEFYRVYDEYDALDYTGMSGEDAYSAYRRVDRDLVERWGPLMVLDAILLTGTGLMYLLTKLFLPKAPEWFLYAVVGPGADVESAEPARAMTELARIVKADPELTALVESAAPEQIYPGLRESGYAEFLGRVDEYIDKYGYRSLDELKLETPDLREDPASLFIMLRSALGRLGDSVTASRGDEADAYLDQHLRGPRRRIYERLRAKVSRCAAHRERLRFCRTRAFGMVKRMIRVMGRDLVARGVIDDFSDVFYLTVTELRGCYEGADTGELRATVAARKALRARDSALVAPPRFRTVGAKFSRAELARQGWVPVTDTAAAEVGTVLAGTPSASGVVEGPAVVVDEPRDVAGGILIAYRTDPGWVAALPSAAALVIERGSPLTHVAIVARELGVPTVVQVKDVTKKIRTGMRIRVDGVNGTVTVLPEGESHE</sequence>